<evidence type="ECO:0000313" key="4">
    <source>
        <dbReference type="Proteomes" id="UP000322315"/>
    </source>
</evidence>
<protein>
    <submittedName>
        <fullName evidence="1">DUF922 domain-containing protein</fullName>
    </submittedName>
</protein>
<gene>
    <name evidence="1" type="ORF">F2B50_12385</name>
    <name evidence="2" type="ORF">FPF71_12385</name>
</gene>
<reference evidence="2 3" key="2">
    <citation type="submission" date="2019-07" db="EMBL/GenBank/DDBJ databases">
        <title>Algibacter marinivivus sp. nov., isolated from the surface of a marine red alga.</title>
        <authorList>
            <person name="Zhong X."/>
            <person name="Xu W."/>
            <person name="Zhang Y."/>
            <person name="Zhang Q."/>
            <person name="Du Z."/>
        </authorList>
    </citation>
    <scope>NUCLEOTIDE SEQUENCE [LARGE SCALE GENOMIC DNA]</scope>
    <source>
        <strain evidence="2 3">RU-4-M-4</strain>
    </source>
</reference>
<evidence type="ECO:0000313" key="1">
    <source>
        <dbReference type="EMBL" id="KAA5823496.1"/>
    </source>
</evidence>
<evidence type="ECO:0000313" key="2">
    <source>
        <dbReference type="EMBL" id="TSJ73984.1"/>
    </source>
</evidence>
<keyword evidence="3" id="KW-1185">Reference proteome</keyword>
<dbReference type="OrthoDB" id="5431540at2"/>
<comment type="caution">
    <text evidence="1">The sequence shown here is derived from an EMBL/GenBank/DDBJ whole genome shotgun (WGS) entry which is preliminary data.</text>
</comment>
<sequence length="181" mass="21142">MLVSKVFLIFICLFCVQDNEPFLVWSGANKLSWNDFKGAPKMDEAAVANTASGITFRYSVTKTDKDEVVGFTTEVFAHFYPEKSWYKKERATTHILGHEQTHFNITELFARKFRYRISKLNISNSIKQELKILYKTINAELAVMQKKYDSETDFSRNKEAQATWDVFMRSELEKFSKYALN</sequence>
<evidence type="ECO:0000313" key="3">
    <source>
        <dbReference type="Proteomes" id="UP000315145"/>
    </source>
</evidence>
<dbReference type="InterPro" id="IPR010321">
    <property type="entry name" value="DUF922"/>
</dbReference>
<dbReference type="EMBL" id="VMBF01000008">
    <property type="protein sequence ID" value="TSJ73984.1"/>
    <property type="molecule type" value="Genomic_DNA"/>
</dbReference>
<dbReference type="Proteomes" id="UP000315145">
    <property type="component" value="Unassembled WGS sequence"/>
</dbReference>
<dbReference type="Pfam" id="PF06037">
    <property type="entry name" value="DUF922"/>
    <property type="match status" value="1"/>
</dbReference>
<name>A0A5M7B1J2_9FLAO</name>
<dbReference type="EMBL" id="VWRS01000008">
    <property type="protein sequence ID" value="KAA5823496.1"/>
    <property type="molecule type" value="Genomic_DNA"/>
</dbReference>
<dbReference type="Proteomes" id="UP000322315">
    <property type="component" value="Unassembled WGS sequence"/>
</dbReference>
<reference evidence="1 4" key="1">
    <citation type="journal article" date="2015" name="Int. J. Syst. Evol. Microbiol.">
        <title>Algibacter amylolyticus sp. nov., isolated from intertidal sediment.</title>
        <authorList>
            <person name="Zhang D.C."/>
            <person name="Wu J."/>
            <person name="Neuner K."/>
            <person name="Yao J."/>
            <person name="Margesin R."/>
        </authorList>
    </citation>
    <scope>NUCLEOTIDE SEQUENCE [LARGE SCALE GENOMIC DNA]</scope>
    <source>
        <strain evidence="1 4">RU-4-M-4</strain>
    </source>
</reference>
<accession>A0A5M7B1J2</accession>
<reference evidence="1" key="3">
    <citation type="submission" date="2019-09" db="EMBL/GenBank/DDBJ databases">
        <authorList>
            <person name="Zhang D.-C."/>
        </authorList>
    </citation>
    <scope>NUCLEOTIDE SEQUENCE</scope>
    <source>
        <strain evidence="1">RU-4-M-4</strain>
    </source>
</reference>
<dbReference type="AlphaFoldDB" id="A0A5M7B1J2"/>
<proteinExistence type="predicted"/>
<organism evidence="1 4">
    <name type="scientific">Algibacter amylolyticus</name>
    <dbReference type="NCBI Taxonomy" id="1608400"/>
    <lineage>
        <taxon>Bacteria</taxon>
        <taxon>Pseudomonadati</taxon>
        <taxon>Bacteroidota</taxon>
        <taxon>Flavobacteriia</taxon>
        <taxon>Flavobacteriales</taxon>
        <taxon>Flavobacteriaceae</taxon>
        <taxon>Algibacter</taxon>
    </lineage>
</organism>